<protein>
    <submittedName>
        <fullName evidence="2">PepSY domain-containing protein</fullName>
    </submittedName>
</protein>
<sequence length="350" mass="39455">MLTDKLVFRIHRVLGLTAGLFILMLTLTGSILVLDSQVDAWLNPGVVTVEPAASRQPADALLASARRQFPTATLLNMRLYAGESDRATRVELKEKGERIWVYVNPYTGAVTGTREREKAFVRQMRELHESLLWEPYGGYIMGLVGLCLLGSVLTGAWYYRKSLLSVFSMGVRWKKSRRIVYADLHKYLGVVAMLFMTWMGATGVFFHWEHLERSFGNGPQRPKTEVTPPTITAVDTYLTRSQQAIPQLTPDLIAFPEAPDRPLVVRGNTPESNRMLGRFTAAVEFDALTGVQHKVFRAEEADAEYKLEHVFEELHFGRFGGPVTQILWIVMALATAVVSVTGLLIWWVKR</sequence>
<keyword evidence="1" id="KW-0472">Membrane</keyword>
<keyword evidence="1" id="KW-1133">Transmembrane helix</keyword>
<feature type="transmembrane region" description="Helical" evidence="1">
    <location>
        <begin position="136"/>
        <end position="159"/>
    </location>
</feature>
<dbReference type="InterPro" id="IPR005625">
    <property type="entry name" value="PepSY-ass_TM"/>
</dbReference>
<evidence type="ECO:0000313" key="3">
    <source>
        <dbReference type="Proteomes" id="UP000488299"/>
    </source>
</evidence>
<dbReference type="Pfam" id="PF03929">
    <property type="entry name" value="PepSY_TM"/>
    <property type="match status" value="1"/>
</dbReference>
<evidence type="ECO:0000313" key="2">
    <source>
        <dbReference type="EMBL" id="KAB7731077.1"/>
    </source>
</evidence>
<dbReference type="EMBL" id="WELI01000003">
    <property type="protein sequence ID" value="KAB7731077.1"/>
    <property type="molecule type" value="Genomic_DNA"/>
</dbReference>
<organism evidence="2 3">
    <name type="scientific">Rudanella paleaurantiibacter</name>
    <dbReference type="NCBI Taxonomy" id="2614655"/>
    <lineage>
        <taxon>Bacteria</taxon>
        <taxon>Pseudomonadati</taxon>
        <taxon>Bacteroidota</taxon>
        <taxon>Cytophagia</taxon>
        <taxon>Cytophagales</taxon>
        <taxon>Cytophagaceae</taxon>
        <taxon>Rudanella</taxon>
    </lineage>
</organism>
<dbReference type="RefSeq" id="WP_152124063.1">
    <property type="nucleotide sequence ID" value="NZ_WELI01000003.1"/>
</dbReference>
<evidence type="ECO:0000256" key="1">
    <source>
        <dbReference type="SAM" id="Phobius"/>
    </source>
</evidence>
<comment type="caution">
    <text evidence="2">The sequence shown here is derived from an EMBL/GenBank/DDBJ whole genome shotgun (WGS) entry which is preliminary data.</text>
</comment>
<dbReference type="Proteomes" id="UP000488299">
    <property type="component" value="Unassembled WGS sequence"/>
</dbReference>
<keyword evidence="3" id="KW-1185">Reference proteome</keyword>
<proteinExistence type="predicted"/>
<feature type="transmembrane region" description="Helical" evidence="1">
    <location>
        <begin position="326"/>
        <end position="348"/>
    </location>
</feature>
<keyword evidence="1" id="KW-0812">Transmembrane</keyword>
<gene>
    <name evidence="2" type="ORF">F5984_09680</name>
</gene>
<feature type="transmembrane region" description="Helical" evidence="1">
    <location>
        <begin position="12"/>
        <end position="34"/>
    </location>
</feature>
<dbReference type="AlphaFoldDB" id="A0A7J5U0B2"/>
<reference evidence="2 3" key="1">
    <citation type="submission" date="2019-10" db="EMBL/GenBank/DDBJ databases">
        <title>Rudanella paleaurantiibacter sp. nov., isolated from sludge.</title>
        <authorList>
            <person name="Xu S.Q."/>
        </authorList>
    </citation>
    <scope>NUCLEOTIDE SEQUENCE [LARGE SCALE GENOMIC DNA]</scope>
    <source>
        <strain evidence="2 3">HX-22-17</strain>
    </source>
</reference>
<dbReference type="PANTHER" id="PTHR34219">
    <property type="entry name" value="IRON-REGULATED INNER MEMBRANE PROTEIN-RELATED"/>
    <property type="match status" value="1"/>
</dbReference>
<feature type="transmembrane region" description="Helical" evidence="1">
    <location>
        <begin position="187"/>
        <end position="208"/>
    </location>
</feature>
<accession>A0A7J5U0B2</accession>
<name>A0A7J5U0B2_9BACT</name>